<evidence type="ECO:0000259" key="2">
    <source>
        <dbReference type="Pfam" id="PF13919"/>
    </source>
</evidence>
<feature type="compositionally biased region" description="Basic residues" evidence="1">
    <location>
        <begin position="1"/>
        <end position="17"/>
    </location>
</feature>
<proteinExistence type="predicted"/>
<dbReference type="InterPro" id="IPR028020">
    <property type="entry name" value="ASX_DEUBAD_dom"/>
</dbReference>
<evidence type="ECO:0000313" key="4">
    <source>
        <dbReference type="Proteomes" id="UP000789706"/>
    </source>
</evidence>
<reference evidence="3" key="1">
    <citation type="submission" date="2021-06" db="EMBL/GenBank/DDBJ databases">
        <authorList>
            <person name="Kallberg Y."/>
            <person name="Tangrot J."/>
            <person name="Rosling A."/>
        </authorList>
    </citation>
    <scope>NUCLEOTIDE SEQUENCE</scope>
    <source>
        <strain evidence="3">AZ414A</strain>
    </source>
</reference>
<feature type="domain" description="ASX DEUBAD" evidence="2">
    <location>
        <begin position="173"/>
        <end position="324"/>
    </location>
</feature>
<evidence type="ECO:0000256" key="1">
    <source>
        <dbReference type="SAM" id="MobiDB-lite"/>
    </source>
</evidence>
<feature type="region of interest" description="Disordered" evidence="1">
    <location>
        <begin position="1"/>
        <end position="93"/>
    </location>
</feature>
<dbReference type="Proteomes" id="UP000789706">
    <property type="component" value="Unassembled WGS sequence"/>
</dbReference>
<comment type="caution">
    <text evidence="3">The sequence shown here is derived from an EMBL/GenBank/DDBJ whole genome shotgun (WGS) entry which is preliminary data.</text>
</comment>
<protein>
    <submittedName>
        <fullName evidence="3">11022_t:CDS:1</fullName>
    </submittedName>
</protein>
<dbReference type="OrthoDB" id="2289918at2759"/>
<dbReference type="EMBL" id="CAJVPK010000009">
    <property type="protein sequence ID" value="CAG8432961.1"/>
    <property type="molecule type" value="Genomic_DNA"/>
</dbReference>
<feature type="compositionally biased region" description="Basic and acidic residues" evidence="1">
    <location>
        <begin position="72"/>
        <end position="87"/>
    </location>
</feature>
<feature type="compositionally biased region" description="Basic residues" evidence="1">
    <location>
        <begin position="57"/>
        <end position="71"/>
    </location>
</feature>
<sequence>MPLKRKVTSNQKIRRSSRLADKQTDQINNDVSSEEFEEGETKTSRKRTKNDVVTNGRAKKPRVANSRSKKLLKSEEGEKDDLGERPQDGVVNFDDIVTKSENLKEESDTNDDKNRFDGEVKEMVVQTDVNKSKWDIFKARLFEIPKQPKPAYKEYQDKMLVKRPWMKKRDIDYLHKLLSNSKSELGYKVMKHIINFNVYKNFTDEQKSRLLKLLPRCELVPIASESGEPIDTPRIERERQAQGLKLYEAGVTETVTDIDSTKVVPRFDFWLSDAFKDARWWFQLSLRYGYFSRIGVDSQWNNLEKFKTEVPNCWKNDAFEQDWGIGLWGKMANKQARIIRPNDILKYKRLFKSLGITVNMDLKIISVNESNGHLQIMLMKEDKSKIIDEVHNPTRLEHELLDWDGQVPRQSRPNGNAFKNFTIQRSPDYTPSLFEARKEYWAKNS</sequence>
<name>A0A9N8YHY7_9GLOM</name>
<gene>
    <name evidence="3" type="ORF">DEBURN_LOCUS285</name>
</gene>
<evidence type="ECO:0000313" key="3">
    <source>
        <dbReference type="EMBL" id="CAG8432961.1"/>
    </source>
</evidence>
<keyword evidence="4" id="KW-1185">Reference proteome</keyword>
<dbReference type="Pfam" id="PF13919">
    <property type="entry name" value="ASXH"/>
    <property type="match status" value="1"/>
</dbReference>
<accession>A0A9N8YHY7</accession>
<dbReference type="AlphaFoldDB" id="A0A9N8YHY7"/>
<organism evidence="3 4">
    <name type="scientific">Diversispora eburnea</name>
    <dbReference type="NCBI Taxonomy" id="1213867"/>
    <lineage>
        <taxon>Eukaryota</taxon>
        <taxon>Fungi</taxon>
        <taxon>Fungi incertae sedis</taxon>
        <taxon>Mucoromycota</taxon>
        <taxon>Glomeromycotina</taxon>
        <taxon>Glomeromycetes</taxon>
        <taxon>Diversisporales</taxon>
        <taxon>Diversisporaceae</taxon>
        <taxon>Diversispora</taxon>
    </lineage>
</organism>